<keyword evidence="3" id="KW-0238">DNA-binding</keyword>
<keyword evidence="4" id="KW-0804">Transcription</keyword>
<evidence type="ECO:0000256" key="4">
    <source>
        <dbReference type="ARBA" id="ARBA00023163"/>
    </source>
</evidence>
<comment type="similarity">
    <text evidence="1">Belongs to the LysR transcriptional regulatory family.</text>
</comment>
<gene>
    <name evidence="6" type="ORF">C4N9_16245</name>
</gene>
<dbReference type="Proteomes" id="UP000244940">
    <property type="component" value="Unassembled WGS sequence"/>
</dbReference>
<dbReference type="Pfam" id="PF00126">
    <property type="entry name" value="HTH_1"/>
    <property type="match status" value="1"/>
</dbReference>
<dbReference type="PRINTS" id="PR00039">
    <property type="entry name" value="HTHLYSR"/>
</dbReference>
<reference evidence="6 7" key="1">
    <citation type="submission" date="2018-05" db="EMBL/GenBank/DDBJ databases">
        <title>Pararhodobacter marina sp. nov., isolated from deep-sea water of the Indian Ocean.</title>
        <authorList>
            <person name="Lai Q.Sr."/>
            <person name="Liu X."/>
            <person name="Shao Z."/>
        </authorList>
    </citation>
    <scope>NUCLEOTIDE SEQUENCE [LARGE SCALE GENOMIC DNA]</scope>
    <source>
        <strain evidence="6 7">CIC4N-9</strain>
    </source>
</reference>
<name>A0A2U2C6R0_9RHOB</name>
<dbReference type="PANTHER" id="PTHR30126">
    <property type="entry name" value="HTH-TYPE TRANSCRIPTIONAL REGULATOR"/>
    <property type="match status" value="1"/>
</dbReference>
<keyword evidence="2" id="KW-0805">Transcription regulation</keyword>
<dbReference type="Gene3D" id="3.40.190.10">
    <property type="entry name" value="Periplasmic binding protein-like II"/>
    <property type="match status" value="2"/>
</dbReference>
<feature type="domain" description="HTH lysR-type" evidence="5">
    <location>
        <begin position="18"/>
        <end position="73"/>
    </location>
</feature>
<dbReference type="RefSeq" id="WP_109534397.1">
    <property type="nucleotide sequence ID" value="NZ_QEYD01000010.1"/>
</dbReference>
<dbReference type="Pfam" id="PF03466">
    <property type="entry name" value="LysR_substrate"/>
    <property type="match status" value="1"/>
</dbReference>
<dbReference type="InterPro" id="IPR036390">
    <property type="entry name" value="WH_DNA-bd_sf"/>
</dbReference>
<dbReference type="PROSITE" id="PS50931">
    <property type="entry name" value="HTH_LYSR"/>
    <property type="match status" value="1"/>
</dbReference>
<organism evidence="6 7">
    <name type="scientific">Pararhodobacter marinus</name>
    <dbReference type="NCBI Taxonomy" id="2184063"/>
    <lineage>
        <taxon>Bacteria</taxon>
        <taxon>Pseudomonadati</taxon>
        <taxon>Pseudomonadota</taxon>
        <taxon>Alphaproteobacteria</taxon>
        <taxon>Rhodobacterales</taxon>
        <taxon>Paracoccaceae</taxon>
        <taxon>Pararhodobacter</taxon>
    </lineage>
</organism>
<evidence type="ECO:0000313" key="6">
    <source>
        <dbReference type="EMBL" id="PWE27586.1"/>
    </source>
</evidence>
<comment type="caution">
    <text evidence="6">The sequence shown here is derived from an EMBL/GenBank/DDBJ whole genome shotgun (WGS) entry which is preliminary data.</text>
</comment>
<dbReference type="InterPro" id="IPR005119">
    <property type="entry name" value="LysR_subst-bd"/>
</dbReference>
<keyword evidence="7" id="KW-1185">Reference proteome</keyword>
<sequence length="313" mass="34708">MALNAQTLLTRLTTRARLRHMQALVMLDDLRSMTRAAQAMGMTQPAMTQLVAEMEQLLETTLFLRHSRGVDPTPVAQDLLPVARRILAAMEEGAEAVATRIRRDSGPIRVAATVAAVGALLNRLLPDLSRAQPTLQLMVETVMGLSLSASFNAEDYDIVLCRRLNVVPEGWTFVPCFDDRSVIVAGKRHPLATKAAVMAADLRQCIWLQNHVATLARHAFDALREEHGLDNLQEINIISRIPEVMWSMLREGTAVCLSPRSVALPRLEEGTLVELPFRVNTPLEPMGFYWKPEAATPAIRLLAQGLTDLRKKP</sequence>
<evidence type="ECO:0000256" key="1">
    <source>
        <dbReference type="ARBA" id="ARBA00009437"/>
    </source>
</evidence>
<dbReference type="InterPro" id="IPR000847">
    <property type="entry name" value="LysR_HTH_N"/>
</dbReference>
<accession>A0A2U2C6R0</accession>
<dbReference type="OrthoDB" id="9811588at2"/>
<proteinExistence type="inferred from homology"/>
<evidence type="ECO:0000313" key="7">
    <source>
        <dbReference type="Proteomes" id="UP000244940"/>
    </source>
</evidence>
<evidence type="ECO:0000259" key="5">
    <source>
        <dbReference type="PROSITE" id="PS50931"/>
    </source>
</evidence>
<dbReference type="PANTHER" id="PTHR30126:SF40">
    <property type="entry name" value="HTH-TYPE TRANSCRIPTIONAL REGULATOR GLTR"/>
    <property type="match status" value="1"/>
</dbReference>
<dbReference type="SUPFAM" id="SSF46785">
    <property type="entry name" value="Winged helix' DNA-binding domain"/>
    <property type="match status" value="1"/>
</dbReference>
<dbReference type="GO" id="GO:0003700">
    <property type="term" value="F:DNA-binding transcription factor activity"/>
    <property type="evidence" value="ECO:0007669"/>
    <property type="project" value="InterPro"/>
</dbReference>
<dbReference type="GO" id="GO:0000976">
    <property type="term" value="F:transcription cis-regulatory region binding"/>
    <property type="evidence" value="ECO:0007669"/>
    <property type="project" value="TreeGrafter"/>
</dbReference>
<evidence type="ECO:0000256" key="2">
    <source>
        <dbReference type="ARBA" id="ARBA00023015"/>
    </source>
</evidence>
<dbReference type="SUPFAM" id="SSF53850">
    <property type="entry name" value="Periplasmic binding protein-like II"/>
    <property type="match status" value="1"/>
</dbReference>
<dbReference type="GeneID" id="94366448"/>
<protein>
    <recommendedName>
        <fullName evidence="5">HTH lysR-type domain-containing protein</fullName>
    </recommendedName>
</protein>
<dbReference type="InterPro" id="IPR036388">
    <property type="entry name" value="WH-like_DNA-bd_sf"/>
</dbReference>
<dbReference type="AlphaFoldDB" id="A0A2U2C6R0"/>
<dbReference type="Gene3D" id="1.10.10.10">
    <property type="entry name" value="Winged helix-like DNA-binding domain superfamily/Winged helix DNA-binding domain"/>
    <property type="match status" value="1"/>
</dbReference>
<evidence type="ECO:0000256" key="3">
    <source>
        <dbReference type="ARBA" id="ARBA00023125"/>
    </source>
</evidence>
<dbReference type="EMBL" id="QEYD01000010">
    <property type="protein sequence ID" value="PWE27586.1"/>
    <property type="molecule type" value="Genomic_DNA"/>
</dbReference>